<proteinExistence type="predicted"/>
<dbReference type="Proteomes" id="UP000282454">
    <property type="component" value="Unassembled WGS sequence"/>
</dbReference>
<reference evidence="2 3" key="1">
    <citation type="submission" date="2018-10" db="EMBL/GenBank/DDBJ databases">
        <title>Genomic Encyclopedia of Archaeal and Bacterial Type Strains, Phase II (KMG-II): from individual species to whole genera.</title>
        <authorList>
            <person name="Goeker M."/>
        </authorList>
    </citation>
    <scope>NUCLEOTIDE SEQUENCE [LARGE SCALE GENOMIC DNA]</scope>
    <source>
        <strain evidence="2 3">DSM 45657</strain>
    </source>
</reference>
<dbReference type="EMBL" id="RCDD01000002">
    <property type="protein sequence ID" value="RLK58952.1"/>
    <property type="molecule type" value="Genomic_DNA"/>
</dbReference>
<accession>A0A421B3F0</accession>
<dbReference type="OrthoDB" id="3291473at2"/>
<keyword evidence="1" id="KW-0472">Membrane</keyword>
<keyword evidence="1" id="KW-1133">Transmembrane helix</keyword>
<protein>
    <submittedName>
        <fullName evidence="2">Uncharacterized protein</fullName>
    </submittedName>
</protein>
<keyword evidence="3" id="KW-1185">Reference proteome</keyword>
<organism evidence="2 3">
    <name type="scientific">Actinokineospora cianjurensis</name>
    <dbReference type="NCBI Taxonomy" id="585224"/>
    <lineage>
        <taxon>Bacteria</taxon>
        <taxon>Bacillati</taxon>
        <taxon>Actinomycetota</taxon>
        <taxon>Actinomycetes</taxon>
        <taxon>Pseudonocardiales</taxon>
        <taxon>Pseudonocardiaceae</taxon>
        <taxon>Actinokineospora</taxon>
    </lineage>
</organism>
<feature type="transmembrane region" description="Helical" evidence="1">
    <location>
        <begin position="76"/>
        <end position="95"/>
    </location>
</feature>
<evidence type="ECO:0000256" key="1">
    <source>
        <dbReference type="SAM" id="Phobius"/>
    </source>
</evidence>
<evidence type="ECO:0000313" key="3">
    <source>
        <dbReference type="Proteomes" id="UP000282454"/>
    </source>
</evidence>
<gene>
    <name evidence="2" type="ORF">CLV68_3433</name>
</gene>
<evidence type="ECO:0000313" key="2">
    <source>
        <dbReference type="EMBL" id="RLK58952.1"/>
    </source>
</evidence>
<dbReference type="AlphaFoldDB" id="A0A421B3F0"/>
<dbReference type="RefSeq" id="WP_147460041.1">
    <property type="nucleotide sequence ID" value="NZ_RCDD01000002.1"/>
</dbReference>
<name>A0A421B3F0_9PSEU</name>
<keyword evidence="1" id="KW-0812">Transmembrane</keyword>
<sequence length="272" mass="30658">MTDPPSTHFDGDAVYLANTLRHEPTDLLLNDSTGIELVRHAQRQAWRLGAVALAFCLVMAYVNSRAFDRTYHGDDASYWFVAGIVAMPLVAMVRWQVFARRTKKAEAISEWYTLLPDRAEAAESVFSHIAGRLRDRQLPVQDYVAKRVPTRYNTTGNRLVLVDGNHVVYVSVFRYGTSLYLGWSMWRIRSGADLYQMSLNETRADYRDYMGRVLNLDRLKAMREAVHAVCREALHTAIRDVKVAEGYGFPSGMPPIEGLPYGSAPAVVPPST</sequence>
<feature type="transmembrane region" description="Helical" evidence="1">
    <location>
        <begin position="45"/>
        <end position="64"/>
    </location>
</feature>
<comment type="caution">
    <text evidence="2">The sequence shown here is derived from an EMBL/GenBank/DDBJ whole genome shotgun (WGS) entry which is preliminary data.</text>
</comment>